<evidence type="ECO:0000256" key="6">
    <source>
        <dbReference type="ARBA" id="ARBA00023136"/>
    </source>
</evidence>
<dbReference type="InterPro" id="IPR035076">
    <property type="entry name" value="Toxin/TOLIP"/>
</dbReference>
<keyword evidence="3" id="KW-1003">Cell membrane</keyword>
<dbReference type="Proteomes" id="UP000465112">
    <property type="component" value="Chromosome 7"/>
</dbReference>
<evidence type="ECO:0000313" key="10">
    <source>
        <dbReference type="EMBL" id="KAF1387741.1"/>
    </source>
</evidence>
<dbReference type="InterPro" id="IPR050918">
    <property type="entry name" value="CNF-like_PLA2_Inhibitor"/>
</dbReference>
<dbReference type="Pfam" id="PF00021">
    <property type="entry name" value="UPAR_LY6"/>
    <property type="match status" value="1"/>
</dbReference>
<dbReference type="EMBL" id="VHII01000007">
    <property type="protein sequence ID" value="KAF1387741.1"/>
    <property type="molecule type" value="Genomic_DNA"/>
</dbReference>
<evidence type="ECO:0000256" key="2">
    <source>
        <dbReference type="ARBA" id="ARBA00004613"/>
    </source>
</evidence>
<dbReference type="PANTHER" id="PTHR20914">
    <property type="entry name" value="LY6/PLAUR DOMAIN-CONTAINING PROTEIN 8"/>
    <property type="match status" value="1"/>
</dbReference>
<keyword evidence="4" id="KW-0964">Secreted</keyword>
<dbReference type="SUPFAM" id="SSF57302">
    <property type="entry name" value="Snake toxin-like"/>
    <property type="match status" value="2"/>
</dbReference>
<dbReference type="InterPro" id="IPR016054">
    <property type="entry name" value="LY6_UPA_recep-like"/>
</dbReference>
<keyword evidence="11" id="KW-1185">Reference proteome</keyword>
<name>A0A6A5EES0_PERFL</name>
<feature type="domain" description="UPAR/Ly6" evidence="9">
    <location>
        <begin position="115"/>
        <end position="195"/>
    </location>
</feature>
<evidence type="ECO:0000256" key="3">
    <source>
        <dbReference type="ARBA" id="ARBA00022475"/>
    </source>
</evidence>
<dbReference type="Gene3D" id="2.10.60.10">
    <property type="entry name" value="CD59"/>
    <property type="match status" value="2"/>
</dbReference>
<proteinExistence type="predicted"/>
<feature type="domain" description="UPAR/Ly6" evidence="9">
    <location>
        <begin position="19"/>
        <end position="111"/>
    </location>
</feature>
<feature type="chain" id="PRO_5025460013" description="UPAR/Ly6 domain-containing protein" evidence="8">
    <location>
        <begin position="19"/>
        <end position="207"/>
    </location>
</feature>
<gene>
    <name evidence="10" type="ORF">PFLUV_G00083110</name>
</gene>
<evidence type="ECO:0000256" key="1">
    <source>
        <dbReference type="ARBA" id="ARBA00004236"/>
    </source>
</evidence>
<protein>
    <recommendedName>
        <fullName evidence="9">UPAR/Ly6 domain-containing protein</fullName>
    </recommendedName>
</protein>
<dbReference type="AlphaFoldDB" id="A0A6A5EES0"/>
<accession>A0A6A5EES0</accession>
<evidence type="ECO:0000256" key="7">
    <source>
        <dbReference type="ARBA" id="ARBA00023180"/>
    </source>
</evidence>
<dbReference type="OrthoDB" id="5945173at2759"/>
<evidence type="ECO:0000256" key="5">
    <source>
        <dbReference type="ARBA" id="ARBA00022729"/>
    </source>
</evidence>
<dbReference type="PANTHER" id="PTHR20914:SF26">
    <property type="entry name" value="PHOSPHOLIPASE A2 INHIBITOR CNF-LIKE"/>
    <property type="match status" value="1"/>
</dbReference>
<evidence type="ECO:0000259" key="9">
    <source>
        <dbReference type="SMART" id="SM00134"/>
    </source>
</evidence>
<dbReference type="SMART" id="SM00134">
    <property type="entry name" value="LU"/>
    <property type="match status" value="2"/>
</dbReference>
<keyword evidence="7" id="KW-0325">Glycoprotein</keyword>
<organism evidence="10 11">
    <name type="scientific">Perca fluviatilis</name>
    <name type="common">European perch</name>
    <dbReference type="NCBI Taxonomy" id="8168"/>
    <lineage>
        <taxon>Eukaryota</taxon>
        <taxon>Metazoa</taxon>
        <taxon>Chordata</taxon>
        <taxon>Craniata</taxon>
        <taxon>Vertebrata</taxon>
        <taxon>Euteleostomi</taxon>
        <taxon>Actinopterygii</taxon>
        <taxon>Neopterygii</taxon>
        <taxon>Teleostei</taxon>
        <taxon>Neoteleostei</taxon>
        <taxon>Acanthomorphata</taxon>
        <taxon>Eupercaria</taxon>
        <taxon>Perciformes</taxon>
        <taxon>Percoidei</taxon>
        <taxon>Percidae</taxon>
        <taxon>Percinae</taxon>
        <taxon>Perca</taxon>
    </lineage>
</organism>
<reference evidence="10 11" key="1">
    <citation type="submission" date="2019-06" db="EMBL/GenBank/DDBJ databases">
        <title>A chromosome-scale genome assembly of the European perch, Perca fluviatilis.</title>
        <authorList>
            <person name="Roques C."/>
            <person name="Zahm M."/>
            <person name="Cabau C."/>
            <person name="Klopp C."/>
            <person name="Bouchez O."/>
            <person name="Donnadieu C."/>
            <person name="Kuhl H."/>
            <person name="Gislard M."/>
            <person name="Guendouz S."/>
            <person name="Journot L."/>
            <person name="Haffray P."/>
            <person name="Bestin A."/>
            <person name="Morvezen R."/>
            <person name="Feron R."/>
            <person name="Wen M."/>
            <person name="Jouanno E."/>
            <person name="Herpin A."/>
            <person name="Schartl M."/>
            <person name="Postlethwait J."/>
            <person name="Schaerlinger B."/>
            <person name="Chardard D."/>
            <person name="Lecocq T."/>
            <person name="Poncet C."/>
            <person name="Jaffrelo L."/>
            <person name="Lampietro C."/>
            <person name="Guiguen Y."/>
        </authorList>
    </citation>
    <scope>NUCLEOTIDE SEQUENCE [LARGE SCALE GENOMIC DNA]</scope>
    <source>
        <tissue evidence="10">Blood</tissue>
    </source>
</reference>
<keyword evidence="6" id="KW-0472">Membrane</keyword>
<dbReference type="InterPro" id="IPR045860">
    <property type="entry name" value="Snake_toxin-like_sf"/>
</dbReference>
<keyword evidence="5 8" id="KW-0732">Signal</keyword>
<comment type="subcellular location">
    <subcellularLocation>
        <location evidence="1">Cell membrane</location>
    </subcellularLocation>
    <subcellularLocation>
        <location evidence="2">Secreted</location>
    </subcellularLocation>
</comment>
<dbReference type="GO" id="GO:0005886">
    <property type="term" value="C:plasma membrane"/>
    <property type="evidence" value="ECO:0007669"/>
    <property type="project" value="UniProtKB-SubCell"/>
</dbReference>
<evidence type="ECO:0000256" key="4">
    <source>
        <dbReference type="ARBA" id="ARBA00022525"/>
    </source>
</evidence>
<evidence type="ECO:0000313" key="11">
    <source>
        <dbReference type="Proteomes" id="UP000465112"/>
    </source>
</evidence>
<evidence type="ECO:0000256" key="8">
    <source>
        <dbReference type="SAM" id="SignalP"/>
    </source>
</evidence>
<dbReference type="GO" id="GO:0005576">
    <property type="term" value="C:extracellular region"/>
    <property type="evidence" value="ECO:0007669"/>
    <property type="project" value="UniProtKB-SubCell"/>
</dbReference>
<comment type="caution">
    <text evidence="10">The sequence shown here is derived from an EMBL/GenBank/DDBJ whole genome shotgun (WGS) entry which is preliminary data.</text>
</comment>
<sequence length="207" mass="21615">MHLLMLIFGIVLLPKAHTLKCYECAPGISGTCTDTSKECPLQGQQCGAIKVTSYAGGSKILDVNSISCALAEECIEASFNLGIGNTVITSNCCTSDLCNTQPAPEPSKSNPNGKKCFSCDGQKCTNTLNCEGNEDYCISTTVNLRGQTMTLKGCSSRTICSNQTTQVAGAFGTEISCCQGNFCNSASSTSAGLLLLFAPLVSLVMLS</sequence>
<dbReference type="Pfam" id="PF00087">
    <property type="entry name" value="Toxin_TOLIP"/>
    <property type="match status" value="1"/>
</dbReference>
<feature type="signal peptide" evidence="8">
    <location>
        <begin position="1"/>
        <end position="18"/>
    </location>
</feature>